<evidence type="ECO:0000313" key="1">
    <source>
        <dbReference type="EMBL" id="KAK3772221.1"/>
    </source>
</evidence>
<dbReference type="EMBL" id="JAWDGP010003645">
    <property type="protein sequence ID" value="KAK3772221.1"/>
    <property type="molecule type" value="Genomic_DNA"/>
</dbReference>
<evidence type="ECO:0000313" key="2">
    <source>
        <dbReference type="Proteomes" id="UP001283361"/>
    </source>
</evidence>
<comment type="caution">
    <text evidence="1">The sequence shown here is derived from an EMBL/GenBank/DDBJ whole genome shotgun (WGS) entry which is preliminary data.</text>
</comment>
<gene>
    <name evidence="1" type="ORF">RRG08_046807</name>
</gene>
<dbReference type="AlphaFoldDB" id="A0AAE0ZNR3"/>
<dbReference type="Proteomes" id="UP001283361">
    <property type="component" value="Unassembled WGS sequence"/>
</dbReference>
<protein>
    <submittedName>
        <fullName evidence="1">Uncharacterized protein</fullName>
    </submittedName>
</protein>
<sequence>MNHIETPIHYLNLPPVRMMITQVSRQTGTAISSGFRSKRYQTDLFVALNRSLTRVNKERLGPTFSLDRQSPIGCLQAISTGDAQVAV</sequence>
<keyword evidence="2" id="KW-1185">Reference proteome</keyword>
<reference evidence="1" key="1">
    <citation type="journal article" date="2023" name="G3 (Bethesda)">
        <title>A reference genome for the long-term kleptoplast-retaining sea slug Elysia crispata morphotype clarki.</title>
        <authorList>
            <person name="Eastman K.E."/>
            <person name="Pendleton A.L."/>
            <person name="Shaikh M.A."/>
            <person name="Suttiyut T."/>
            <person name="Ogas R."/>
            <person name="Tomko P."/>
            <person name="Gavelis G."/>
            <person name="Widhalm J.R."/>
            <person name="Wisecaver J.H."/>
        </authorList>
    </citation>
    <scope>NUCLEOTIDE SEQUENCE</scope>
    <source>
        <strain evidence="1">ECLA1</strain>
    </source>
</reference>
<name>A0AAE0ZNR3_9GAST</name>
<proteinExistence type="predicted"/>
<accession>A0AAE0ZNR3</accession>
<organism evidence="1 2">
    <name type="scientific">Elysia crispata</name>
    <name type="common">lettuce slug</name>
    <dbReference type="NCBI Taxonomy" id="231223"/>
    <lineage>
        <taxon>Eukaryota</taxon>
        <taxon>Metazoa</taxon>
        <taxon>Spiralia</taxon>
        <taxon>Lophotrochozoa</taxon>
        <taxon>Mollusca</taxon>
        <taxon>Gastropoda</taxon>
        <taxon>Heterobranchia</taxon>
        <taxon>Euthyneura</taxon>
        <taxon>Panpulmonata</taxon>
        <taxon>Sacoglossa</taxon>
        <taxon>Placobranchoidea</taxon>
        <taxon>Plakobranchidae</taxon>
        <taxon>Elysia</taxon>
    </lineage>
</organism>